<comment type="caution">
    <text evidence="2">The sequence shown here is derived from an EMBL/GenBank/DDBJ whole genome shotgun (WGS) entry which is preliminary data.</text>
</comment>
<dbReference type="Proteomes" id="UP001347796">
    <property type="component" value="Unassembled WGS sequence"/>
</dbReference>
<keyword evidence="3" id="KW-1185">Reference proteome</keyword>
<evidence type="ECO:0000256" key="1">
    <source>
        <dbReference type="SAM" id="SignalP"/>
    </source>
</evidence>
<reference evidence="2 3" key="1">
    <citation type="submission" date="2024-01" db="EMBL/GenBank/DDBJ databases">
        <title>The genome of the rayed Mediterranean limpet Patella caerulea (Linnaeus, 1758).</title>
        <authorList>
            <person name="Anh-Thu Weber A."/>
            <person name="Halstead-Nussloch G."/>
        </authorList>
    </citation>
    <scope>NUCLEOTIDE SEQUENCE [LARGE SCALE GENOMIC DNA]</scope>
    <source>
        <strain evidence="2">AATW-2023a</strain>
        <tissue evidence="2">Whole specimen</tissue>
    </source>
</reference>
<proteinExistence type="predicted"/>
<feature type="signal peptide" evidence="1">
    <location>
        <begin position="1"/>
        <end position="23"/>
    </location>
</feature>
<name>A0AAN8QH16_PATCE</name>
<feature type="chain" id="PRO_5043051282" evidence="1">
    <location>
        <begin position="24"/>
        <end position="128"/>
    </location>
</feature>
<evidence type="ECO:0000313" key="2">
    <source>
        <dbReference type="EMBL" id="KAK6194984.1"/>
    </source>
</evidence>
<protein>
    <submittedName>
        <fullName evidence="2">Uncharacterized protein</fullName>
    </submittedName>
</protein>
<gene>
    <name evidence="2" type="ORF">SNE40_000506</name>
</gene>
<keyword evidence="1" id="KW-0732">Signal</keyword>
<evidence type="ECO:0000313" key="3">
    <source>
        <dbReference type="Proteomes" id="UP001347796"/>
    </source>
</evidence>
<sequence>MVLCIVFMIFISFMYTGISDCQALTDNSISVMTDGDCLEAASHVTIPKHDCIEELGLDRYLSLEADRYDADHREPEGNRLVMDNGDCIFGDVVQIKQDCIEHLGEIRYQRRVQEQKEIDAAKKKRYNF</sequence>
<accession>A0AAN8QH16</accession>
<organism evidence="2 3">
    <name type="scientific">Patella caerulea</name>
    <name type="common">Rayed Mediterranean limpet</name>
    <dbReference type="NCBI Taxonomy" id="87958"/>
    <lineage>
        <taxon>Eukaryota</taxon>
        <taxon>Metazoa</taxon>
        <taxon>Spiralia</taxon>
        <taxon>Lophotrochozoa</taxon>
        <taxon>Mollusca</taxon>
        <taxon>Gastropoda</taxon>
        <taxon>Patellogastropoda</taxon>
        <taxon>Patelloidea</taxon>
        <taxon>Patellidae</taxon>
        <taxon>Patella</taxon>
    </lineage>
</organism>
<dbReference type="AlphaFoldDB" id="A0AAN8QH16"/>
<dbReference type="EMBL" id="JAZGQO010000001">
    <property type="protein sequence ID" value="KAK6194984.1"/>
    <property type="molecule type" value="Genomic_DNA"/>
</dbReference>